<dbReference type="AlphaFoldDB" id="A0A9D1WJA4"/>
<evidence type="ECO:0000256" key="1">
    <source>
        <dbReference type="ARBA" id="ARBA00006484"/>
    </source>
</evidence>
<dbReference type="PROSITE" id="PS00061">
    <property type="entry name" value="ADH_SHORT"/>
    <property type="match status" value="1"/>
</dbReference>
<dbReference type="PRINTS" id="PR00080">
    <property type="entry name" value="SDRFAMILY"/>
</dbReference>
<dbReference type="FunFam" id="3.40.50.720:FF:000173">
    <property type="entry name" value="3-oxoacyl-[acyl-carrier protein] reductase"/>
    <property type="match status" value="1"/>
</dbReference>
<keyword evidence="3" id="KW-0753">Steroid metabolism</keyword>
<dbReference type="EMBL" id="DXEX01000130">
    <property type="protein sequence ID" value="HIX59192.1"/>
    <property type="molecule type" value="Genomic_DNA"/>
</dbReference>
<dbReference type="Pfam" id="PF13561">
    <property type="entry name" value="adh_short_C2"/>
    <property type="match status" value="1"/>
</dbReference>
<proteinExistence type="inferred from homology"/>
<dbReference type="EC" id="1.1.1.100" evidence="4"/>
<reference evidence="4" key="1">
    <citation type="journal article" date="2021" name="PeerJ">
        <title>Extensive microbial diversity within the chicken gut microbiome revealed by metagenomics and culture.</title>
        <authorList>
            <person name="Gilroy R."/>
            <person name="Ravi A."/>
            <person name="Getino M."/>
            <person name="Pursley I."/>
            <person name="Horton D.L."/>
            <person name="Alikhan N.F."/>
            <person name="Baker D."/>
            <person name="Gharbi K."/>
            <person name="Hall N."/>
            <person name="Watson M."/>
            <person name="Adriaenssens E.M."/>
            <person name="Foster-Nyarko E."/>
            <person name="Jarju S."/>
            <person name="Secka A."/>
            <person name="Antonio M."/>
            <person name="Oren A."/>
            <person name="Chaudhuri R.R."/>
            <person name="La Ragione R."/>
            <person name="Hildebrand F."/>
            <person name="Pallen M.J."/>
        </authorList>
    </citation>
    <scope>NUCLEOTIDE SEQUENCE</scope>
    <source>
        <strain evidence="4">ChiSjej1B19-8411</strain>
    </source>
</reference>
<keyword evidence="2 4" id="KW-0560">Oxidoreductase</keyword>
<dbReference type="PRINTS" id="PR00081">
    <property type="entry name" value="GDHRDH"/>
</dbReference>
<reference evidence="4" key="2">
    <citation type="submission" date="2021-04" db="EMBL/GenBank/DDBJ databases">
        <authorList>
            <person name="Gilroy R."/>
        </authorList>
    </citation>
    <scope>NUCLEOTIDE SEQUENCE</scope>
    <source>
        <strain evidence="4">ChiSjej1B19-8411</strain>
    </source>
</reference>
<dbReference type="InterPro" id="IPR002347">
    <property type="entry name" value="SDR_fam"/>
</dbReference>
<comment type="caution">
    <text evidence="4">The sequence shown here is derived from an EMBL/GenBank/DDBJ whole genome shotgun (WGS) entry which is preliminary data.</text>
</comment>
<organism evidence="4 5">
    <name type="scientific">Candidatus Blautia gallistercoris</name>
    <dbReference type="NCBI Taxonomy" id="2838490"/>
    <lineage>
        <taxon>Bacteria</taxon>
        <taxon>Bacillati</taxon>
        <taxon>Bacillota</taxon>
        <taxon>Clostridia</taxon>
        <taxon>Lachnospirales</taxon>
        <taxon>Lachnospiraceae</taxon>
        <taxon>Blautia</taxon>
    </lineage>
</organism>
<sequence>MKKLEGKLAVVTGAGGGIGAAIVEEFLKEGAVVAAVVHKNVGRLSELSSGLLHIYFMDVCDPVSVAKTAGKIQEELGDSEILVNNAGVSESALFFAMEDETWDKVIQADLYGPRNVTRQFLMSMVRLKKGSIINMSSVNGLVGNPGQSNYCAAKAGLIGMTKALAREMAGKKIRVNAIAPGYIDTDMVRSLPEKKQEEFRRGIPMKRFGTPREVARMAVFLASEDASYITGQVFVIDGGMTA</sequence>
<dbReference type="PANTHER" id="PTHR42879:SF2">
    <property type="entry name" value="3-OXOACYL-[ACYL-CARRIER-PROTEIN] REDUCTASE FABG"/>
    <property type="match status" value="1"/>
</dbReference>
<dbReference type="GO" id="GO:0032787">
    <property type="term" value="P:monocarboxylic acid metabolic process"/>
    <property type="evidence" value="ECO:0007669"/>
    <property type="project" value="UniProtKB-ARBA"/>
</dbReference>
<dbReference type="GO" id="GO:0008202">
    <property type="term" value="P:steroid metabolic process"/>
    <property type="evidence" value="ECO:0007669"/>
    <property type="project" value="UniProtKB-KW"/>
</dbReference>
<dbReference type="GO" id="GO:0004316">
    <property type="term" value="F:3-oxoacyl-[acyl-carrier-protein] reductase (NADPH) activity"/>
    <property type="evidence" value="ECO:0007669"/>
    <property type="project" value="UniProtKB-EC"/>
</dbReference>
<evidence type="ECO:0000256" key="3">
    <source>
        <dbReference type="ARBA" id="ARBA00023221"/>
    </source>
</evidence>
<dbReference type="InterPro" id="IPR036291">
    <property type="entry name" value="NAD(P)-bd_dom_sf"/>
</dbReference>
<evidence type="ECO:0000313" key="4">
    <source>
        <dbReference type="EMBL" id="HIX59192.1"/>
    </source>
</evidence>
<dbReference type="SUPFAM" id="SSF51735">
    <property type="entry name" value="NAD(P)-binding Rossmann-fold domains"/>
    <property type="match status" value="1"/>
</dbReference>
<dbReference type="Gene3D" id="3.40.50.720">
    <property type="entry name" value="NAD(P)-binding Rossmann-like Domain"/>
    <property type="match status" value="1"/>
</dbReference>
<dbReference type="Proteomes" id="UP000886817">
    <property type="component" value="Unassembled WGS sequence"/>
</dbReference>
<protein>
    <submittedName>
        <fullName evidence="4">3-oxoacyl-ACP reductase FabG</fullName>
        <ecNumber evidence="4">1.1.1.100</ecNumber>
    </submittedName>
</protein>
<name>A0A9D1WJA4_9FIRM</name>
<comment type="similarity">
    <text evidence="1">Belongs to the short-chain dehydrogenases/reductases (SDR) family.</text>
</comment>
<dbReference type="InterPro" id="IPR020904">
    <property type="entry name" value="Sc_DH/Rdtase_CS"/>
</dbReference>
<dbReference type="InterPro" id="IPR050259">
    <property type="entry name" value="SDR"/>
</dbReference>
<evidence type="ECO:0000313" key="5">
    <source>
        <dbReference type="Proteomes" id="UP000886817"/>
    </source>
</evidence>
<keyword evidence="3" id="KW-0443">Lipid metabolism</keyword>
<dbReference type="NCBIfam" id="NF009466">
    <property type="entry name" value="PRK12826.1-2"/>
    <property type="match status" value="1"/>
</dbReference>
<dbReference type="PANTHER" id="PTHR42879">
    <property type="entry name" value="3-OXOACYL-(ACYL-CARRIER-PROTEIN) REDUCTASE"/>
    <property type="match status" value="1"/>
</dbReference>
<evidence type="ECO:0000256" key="2">
    <source>
        <dbReference type="ARBA" id="ARBA00023002"/>
    </source>
</evidence>
<gene>
    <name evidence="4" type="primary">fabG</name>
    <name evidence="4" type="ORF">IAA45_05695</name>
</gene>
<accession>A0A9D1WJA4</accession>